<feature type="non-terminal residue" evidence="4">
    <location>
        <position position="144"/>
    </location>
</feature>
<sequence length="144" mass="16596">MENFDVTQHINFFEKVVNLENFSPHQTLSKVKRPANQFLVFRKNVALLLKSNNVGWSSHMKRVTALASTIWKGANEQERKPFADIADEIKKKHKNEHPEYAYRPVKKNNDFKIYNPTAKKANKKQTKSNCSSPSPITIPTDTIL</sequence>
<dbReference type="InterPro" id="IPR036910">
    <property type="entry name" value="HMG_box_dom_sf"/>
</dbReference>
<dbReference type="OrthoDB" id="6247875at2759"/>
<keyword evidence="1" id="KW-0539">Nucleus</keyword>
<feature type="region of interest" description="Disordered" evidence="2">
    <location>
        <begin position="119"/>
        <end position="144"/>
    </location>
</feature>
<protein>
    <submittedName>
        <fullName evidence="4">7066_t:CDS:1</fullName>
    </submittedName>
</protein>
<evidence type="ECO:0000259" key="3">
    <source>
        <dbReference type="PROSITE" id="PS50118"/>
    </source>
</evidence>
<comment type="caution">
    <text evidence="4">The sequence shown here is derived from an EMBL/GenBank/DDBJ whole genome shotgun (WGS) entry which is preliminary data.</text>
</comment>
<reference evidence="4" key="1">
    <citation type="submission" date="2021-06" db="EMBL/GenBank/DDBJ databases">
        <authorList>
            <person name="Kallberg Y."/>
            <person name="Tangrot J."/>
            <person name="Rosling A."/>
        </authorList>
    </citation>
    <scope>NUCLEOTIDE SEQUENCE</scope>
    <source>
        <strain evidence="4">MT106</strain>
    </source>
</reference>
<accession>A0A9N8WH69</accession>
<evidence type="ECO:0000313" key="4">
    <source>
        <dbReference type="EMBL" id="CAG8489747.1"/>
    </source>
</evidence>
<feature type="DNA-binding region" description="HMG box" evidence="1">
    <location>
        <begin position="31"/>
        <end position="101"/>
    </location>
</feature>
<dbReference type="PROSITE" id="PS50118">
    <property type="entry name" value="HMG_BOX_2"/>
    <property type="match status" value="1"/>
</dbReference>
<evidence type="ECO:0000256" key="1">
    <source>
        <dbReference type="PROSITE-ProRule" id="PRU00267"/>
    </source>
</evidence>
<keyword evidence="5" id="KW-1185">Reference proteome</keyword>
<dbReference type="InterPro" id="IPR009071">
    <property type="entry name" value="HMG_box_dom"/>
</dbReference>
<name>A0A9N8WH69_9GLOM</name>
<dbReference type="SUPFAM" id="SSF47095">
    <property type="entry name" value="HMG-box"/>
    <property type="match status" value="1"/>
</dbReference>
<dbReference type="Gene3D" id="1.10.30.10">
    <property type="entry name" value="High mobility group box domain"/>
    <property type="match status" value="1"/>
</dbReference>
<feature type="compositionally biased region" description="Polar residues" evidence="2">
    <location>
        <begin position="127"/>
        <end position="144"/>
    </location>
</feature>
<evidence type="ECO:0000313" key="5">
    <source>
        <dbReference type="Proteomes" id="UP000789831"/>
    </source>
</evidence>
<keyword evidence="1" id="KW-0238">DNA-binding</keyword>
<dbReference type="EMBL" id="CAJVPL010000378">
    <property type="protein sequence ID" value="CAG8489747.1"/>
    <property type="molecule type" value="Genomic_DNA"/>
</dbReference>
<gene>
    <name evidence="4" type="ORF">AGERDE_LOCUS3684</name>
</gene>
<organism evidence="4 5">
    <name type="scientific">Ambispora gerdemannii</name>
    <dbReference type="NCBI Taxonomy" id="144530"/>
    <lineage>
        <taxon>Eukaryota</taxon>
        <taxon>Fungi</taxon>
        <taxon>Fungi incertae sedis</taxon>
        <taxon>Mucoromycota</taxon>
        <taxon>Glomeromycotina</taxon>
        <taxon>Glomeromycetes</taxon>
        <taxon>Archaeosporales</taxon>
        <taxon>Ambisporaceae</taxon>
        <taxon>Ambispora</taxon>
    </lineage>
</organism>
<dbReference type="Pfam" id="PF00505">
    <property type="entry name" value="HMG_box"/>
    <property type="match status" value="1"/>
</dbReference>
<evidence type="ECO:0000256" key="2">
    <source>
        <dbReference type="SAM" id="MobiDB-lite"/>
    </source>
</evidence>
<dbReference type="SMART" id="SM00398">
    <property type="entry name" value="HMG"/>
    <property type="match status" value="1"/>
</dbReference>
<dbReference type="AlphaFoldDB" id="A0A9N8WH69"/>
<proteinExistence type="predicted"/>
<dbReference type="GO" id="GO:0005634">
    <property type="term" value="C:nucleus"/>
    <property type="evidence" value="ECO:0007669"/>
    <property type="project" value="UniProtKB-UniRule"/>
</dbReference>
<dbReference type="Proteomes" id="UP000789831">
    <property type="component" value="Unassembled WGS sequence"/>
</dbReference>
<feature type="domain" description="HMG box" evidence="3">
    <location>
        <begin position="31"/>
        <end position="101"/>
    </location>
</feature>
<dbReference type="GO" id="GO:0003677">
    <property type="term" value="F:DNA binding"/>
    <property type="evidence" value="ECO:0007669"/>
    <property type="project" value="UniProtKB-UniRule"/>
</dbReference>